<dbReference type="Gene3D" id="1.20.5.170">
    <property type="match status" value="1"/>
</dbReference>
<dbReference type="EMBL" id="JABBPK010000001">
    <property type="protein sequence ID" value="NMO77171.1"/>
    <property type="molecule type" value="Genomic_DNA"/>
</dbReference>
<dbReference type="RefSeq" id="WP_169188328.1">
    <property type="nucleotide sequence ID" value="NZ_JABBPK010000001.1"/>
</dbReference>
<evidence type="ECO:0000259" key="1">
    <source>
        <dbReference type="PROSITE" id="PS50883"/>
    </source>
</evidence>
<keyword evidence="3" id="KW-1185">Reference proteome</keyword>
<evidence type="ECO:0000313" key="2">
    <source>
        <dbReference type="EMBL" id="NMO77171.1"/>
    </source>
</evidence>
<dbReference type="Gene3D" id="3.30.450.20">
    <property type="entry name" value="PAS domain"/>
    <property type="match status" value="1"/>
</dbReference>
<protein>
    <submittedName>
        <fullName evidence="2">EAL domain-containing protein</fullName>
    </submittedName>
</protein>
<name>A0A7Y0K7K6_9BACI</name>
<comment type="caution">
    <text evidence="2">The sequence shown here is derived from an EMBL/GenBank/DDBJ whole genome shotgun (WGS) entry which is preliminary data.</text>
</comment>
<dbReference type="Pfam" id="PF10388">
    <property type="entry name" value="YkuI_C"/>
    <property type="match status" value="1"/>
</dbReference>
<dbReference type="Proteomes" id="UP000588491">
    <property type="component" value="Unassembled WGS sequence"/>
</dbReference>
<dbReference type="Pfam" id="PF00563">
    <property type="entry name" value="EAL"/>
    <property type="match status" value="1"/>
</dbReference>
<dbReference type="InterPro" id="IPR018842">
    <property type="entry name" value="YkuI_C"/>
</dbReference>
<dbReference type="SMART" id="SM00052">
    <property type="entry name" value="EAL"/>
    <property type="match status" value="1"/>
</dbReference>
<dbReference type="SUPFAM" id="SSF141868">
    <property type="entry name" value="EAL domain-like"/>
    <property type="match status" value="1"/>
</dbReference>
<dbReference type="InterPro" id="IPR001633">
    <property type="entry name" value="EAL_dom"/>
</dbReference>
<accession>A0A7Y0K7K6</accession>
<gene>
    <name evidence="2" type="ORF">HHU08_09205</name>
</gene>
<reference evidence="2 3" key="1">
    <citation type="submission" date="2020-04" db="EMBL/GenBank/DDBJ databases">
        <title>Bacillus sp. UniB3 isolated from commercial digestive syrup.</title>
        <authorList>
            <person name="Thorat V."/>
            <person name="Kirdat K."/>
            <person name="Tiwarekar B."/>
            <person name="Yadav A."/>
        </authorList>
    </citation>
    <scope>NUCLEOTIDE SEQUENCE [LARGE SCALE GENOMIC DNA]</scope>
    <source>
        <strain evidence="2 3">UniB3</strain>
    </source>
</reference>
<dbReference type="InterPro" id="IPR029151">
    <property type="entry name" value="Sensor-like_sf"/>
</dbReference>
<feature type="domain" description="EAL" evidence="1">
    <location>
        <begin position="1"/>
        <end position="250"/>
    </location>
</feature>
<dbReference type="GO" id="GO:0071111">
    <property type="term" value="F:cyclic-guanylate-specific phosphodiesterase activity"/>
    <property type="evidence" value="ECO:0007669"/>
    <property type="project" value="InterPro"/>
</dbReference>
<dbReference type="InterPro" id="IPR035919">
    <property type="entry name" value="EAL_sf"/>
</dbReference>
<sequence>MDALDILTDLENVIPYFQAIFSADEHRVIGYEVLGRYNGADGVESLGDFFLDEGIPDEYKLEVDQVILTKALDKALSLDEDVLLFINRDAQILMKDDGESFLETLLEYEGKGIKLDRIVLEISERNYHGQFYHLDHLLIYYRTYGIKIAIDKMGSDSSSYLDRISELAPDILKIDLLALRSTSTSHTYQNVLYSLSMLARKIGATLLFENIEMVYQLQFAWKNGGRFYQGYYLHYPEASFTDRNIRKETLKNLFHEFIISEKKKLSTIFDLTEKFQGQLQVLLVKYKKYSSYEELLKLLTAELTDVAFRMYVCDEDGFQKSANIIKYDNDWIIQPEYANKNWSWRPYFLENIIKMRNEKKGILSDLYSDIETGETVRTYSYPLNAKEYLFIDLSYNFLDRMKLLLN</sequence>
<dbReference type="Gene3D" id="3.20.20.450">
    <property type="entry name" value="EAL domain"/>
    <property type="match status" value="1"/>
</dbReference>
<dbReference type="AlphaFoldDB" id="A0A7Y0K7K6"/>
<proteinExistence type="predicted"/>
<organism evidence="2 3">
    <name type="scientific">Niallia alba</name>
    <dbReference type="NCBI Taxonomy" id="2729105"/>
    <lineage>
        <taxon>Bacteria</taxon>
        <taxon>Bacillati</taxon>
        <taxon>Bacillota</taxon>
        <taxon>Bacilli</taxon>
        <taxon>Bacillales</taxon>
        <taxon>Bacillaceae</taxon>
        <taxon>Niallia</taxon>
    </lineage>
</organism>
<dbReference type="SUPFAM" id="SSF103190">
    <property type="entry name" value="Sensory domain-like"/>
    <property type="match status" value="1"/>
</dbReference>
<dbReference type="PANTHER" id="PTHR33121:SF82">
    <property type="entry name" value="SIGNAL TRANSDUCTION PROTEIN CONTAINING A EAL DOMAIN"/>
    <property type="match status" value="1"/>
</dbReference>
<evidence type="ECO:0000313" key="3">
    <source>
        <dbReference type="Proteomes" id="UP000588491"/>
    </source>
</evidence>
<dbReference type="InterPro" id="IPR050706">
    <property type="entry name" value="Cyclic-di-GMP_PDE-like"/>
</dbReference>
<dbReference type="CDD" id="cd01948">
    <property type="entry name" value="EAL"/>
    <property type="match status" value="1"/>
</dbReference>
<dbReference type="PANTHER" id="PTHR33121">
    <property type="entry name" value="CYCLIC DI-GMP PHOSPHODIESTERASE PDEF"/>
    <property type="match status" value="1"/>
</dbReference>
<dbReference type="PROSITE" id="PS50883">
    <property type="entry name" value="EAL"/>
    <property type="match status" value="1"/>
</dbReference>